<dbReference type="eggNOG" id="COG3266">
    <property type="taxonomic scope" value="Bacteria"/>
</dbReference>
<proteinExistence type="predicted"/>
<dbReference type="EMBL" id="CP001804">
    <property type="protein sequence ID" value="ACY12726.1"/>
    <property type="molecule type" value="Genomic_DNA"/>
</dbReference>
<dbReference type="GO" id="GO:0046872">
    <property type="term" value="F:metal ion binding"/>
    <property type="evidence" value="ECO:0007669"/>
    <property type="project" value="UniProtKB-KW"/>
</dbReference>
<feature type="compositionally biased region" description="Polar residues" evidence="6">
    <location>
        <begin position="801"/>
        <end position="816"/>
    </location>
</feature>
<dbReference type="InterPro" id="IPR017900">
    <property type="entry name" value="4Fe4S_Fe_S_CS"/>
</dbReference>
<evidence type="ECO:0000256" key="6">
    <source>
        <dbReference type="SAM" id="MobiDB-lite"/>
    </source>
</evidence>
<keyword evidence="3" id="KW-0560">Oxidoreductase</keyword>
<feature type="compositionally biased region" description="Basic residues" evidence="6">
    <location>
        <begin position="8"/>
        <end position="21"/>
    </location>
</feature>
<evidence type="ECO:0000256" key="3">
    <source>
        <dbReference type="ARBA" id="ARBA00023002"/>
    </source>
</evidence>
<keyword evidence="5" id="KW-0411">Iron-sulfur</keyword>
<evidence type="ECO:0000256" key="2">
    <source>
        <dbReference type="ARBA" id="ARBA00022723"/>
    </source>
</evidence>
<dbReference type="Gene3D" id="3.30.70.20">
    <property type="match status" value="1"/>
</dbReference>
<dbReference type="KEGG" id="hoh:Hoch_0085"/>
<feature type="region of interest" description="Disordered" evidence="6">
    <location>
        <begin position="563"/>
        <end position="743"/>
    </location>
</feature>
<feature type="compositionally biased region" description="Basic and acidic residues" evidence="6">
    <location>
        <begin position="527"/>
        <end position="536"/>
    </location>
</feature>
<dbReference type="PROSITE" id="PS51379">
    <property type="entry name" value="4FE4S_FER_2"/>
    <property type="match status" value="2"/>
</dbReference>
<evidence type="ECO:0000313" key="8">
    <source>
        <dbReference type="EMBL" id="ACY12726.1"/>
    </source>
</evidence>
<dbReference type="STRING" id="502025.Hoch_0085"/>
<dbReference type="PRINTS" id="PR00368">
    <property type="entry name" value="FADPNR"/>
</dbReference>
<dbReference type="Pfam" id="PF13738">
    <property type="entry name" value="Pyr_redox_3"/>
    <property type="match status" value="1"/>
</dbReference>
<dbReference type="InterPro" id="IPR050097">
    <property type="entry name" value="Ferredoxin-NADP_redctase_2"/>
</dbReference>
<dbReference type="SUPFAM" id="SSF54862">
    <property type="entry name" value="4Fe-4S ferredoxins"/>
    <property type="match status" value="1"/>
</dbReference>
<evidence type="ECO:0000256" key="5">
    <source>
        <dbReference type="ARBA" id="ARBA00023014"/>
    </source>
</evidence>
<dbReference type="SUPFAM" id="SSF51905">
    <property type="entry name" value="FAD/NAD(P)-binding domain"/>
    <property type="match status" value="1"/>
</dbReference>
<evidence type="ECO:0000256" key="4">
    <source>
        <dbReference type="ARBA" id="ARBA00023004"/>
    </source>
</evidence>
<dbReference type="AlphaFoldDB" id="D0LGI0"/>
<name>D0LGI0_HALO1</name>
<dbReference type="InterPro" id="IPR017896">
    <property type="entry name" value="4Fe4S_Fe-S-bd"/>
</dbReference>
<evidence type="ECO:0000259" key="7">
    <source>
        <dbReference type="PROSITE" id="PS51379"/>
    </source>
</evidence>
<dbReference type="eggNOG" id="COG1146">
    <property type="taxonomic scope" value="Bacteria"/>
</dbReference>
<dbReference type="PROSITE" id="PS00198">
    <property type="entry name" value="4FE4S_FER_1"/>
    <property type="match status" value="2"/>
</dbReference>
<dbReference type="eggNOG" id="COG0492">
    <property type="taxonomic scope" value="Bacteria"/>
</dbReference>
<sequence length="840" mass="90324">MAIVAIRNARKGAHPDRHHQKPQAQPENQQARILVHAINDDRCVGCDACVAVCPTNVLDLISNKSRVLRFQDCIQCEQCMWACPTEALVMHLEGTEPPRIKMPDINENFETAVEGQYLIGEVAGKPLVKNAANLGRAVVEHMLRKGGLQAGAHGGDVLDVAIVGSGPAGLSAALTCIRNGLSYAVLEKEQMIASTVSRYPKGKWVMAEPYDVRNLSYLPVFDSSKEQMVPIWQQVVDGAQINLKKAEPVEEVKKADDGLFDVRTTQGAYRAQRVVLAIGTRGKPRTLGVPGENLPKVESLLEDPDDHRGKSVLVVGGGDSALEAAMALADAGSRVVLSYRGRSFNRAQKKNQAAIESYDAQKRIKVLYESNVTQFTEDTVTIKLKDGQDKSYPNEAAFMLIGAEPPVKWLQKVGVHVVDRPHSFSLGKTDEVLLSLCGEDGMVDCPEDAQAAVHLAREGSLPAAVVEQQAEMAANKTMMFTGQPLTGPKGWLKSAKTMFTQALRIDQPMSLSEFANRGGARAHSHNGRRDSLSASERTRVLRMLRDEGGRLADEDTKMLRVGDVRPDLVPPPAQPAQQGFGQTVRGTGGKAPAQSATMFAHGAPAPKQPAPQPQPLGQQPAYQPQAQPPGQPAYQPQAPSPSAPQRPGLPAYQPEAQQPPVRSSHAAATMLARPEQQQAPQSRAAKPPVPVRSSQAHAAYQPPQPAASGGGGAFDDEPTRQVDSEEALAAFLEAENHDDANATRTMDVGYHRALDARATKYGGFGSAAPRGDSDFPSDDVQEPTRAVDPFLRSSGEGDATGNLNQGAPTQAINLNQMGRMPSGGTSTNQHVKRRKDESKE</sequence>
<feature type="region of interest" description="Disordered" evidence="6">
    <location>
        <begin position="7"/>
        <end position="28"/>
    </location>
</feature>
<protein>
    <submittedName>
        <fullName evidence="8">4Fe-4S ferredoxin iron-sulfur binding domain protein</fullName>
    </submittedName>
</protein>
<feature type="domain" description="4Fe-4S ferredoxin-type" evidence="7">
    <location>
        <begin position="64"/>
        <end position="93"/>
    </location>
</feature>
<evidence type="ECO:0000313" key="9">
    <source>
        <dbReference type="Proteomes" id="UP000001880"/>
    </source>
</evidence>
<dbReference type="GO" id="GO:0051536">
    <property type="term" value="F:iron-sulfur cluster binding"/>
    <property type="evidence" value="ECO:0007669"/>
    <property type="project" value="UniProtKB-KW"/>
</dbReference>
<organism evidence="8 9">
    <name type="scientific">Haliangium ochraceum (strain DSM 14365 / JCM 11303 / SMP-2)</name>
    <dbReference type="NCBI Taxonomy" id="502025"/>
    <lineage>
        <taxon>Bacteria</taxon>
        <taxon>Pseudomonadati</taxon>
        <taxon>Myxococcota</taxon>
        <taxon>Polyangia</taxon>
        <taxon>Haliangiales</taxon>
        <taxon>Kofleriaceae</taxon>
        <taxon>Haliangium</taxon>
    </lineage>
</organism>
<dbReference type="PRINTS" id="PR00469">
    <property type="entry name" value="PNDRDTASEII"/>
</dbReference>
<feature type="region of interest" description="Disordered" evidence="6">
    <location>
        <begin position="515"/>
        <end position="536"/>
    </location>
</feature>
<gene>
    <name evidence="8" type="ordered locus">Hoch_0085</name>
</gene>
<keyword evidence="1" id="KW-0285">Flavoprotein</keyword>
<dbReference type="Gene3D" id="3.50.50.60">
    <property type="entry name" value="FAD/NAD(P)-binding domain"/>
    <property type="match status" value="2"/>
</dbReference>
<evidence type="ECO:0000256" key="1">
    <source>
        <dbReference type="ARBA" id="ARBA00022630"/>
    </source>
</evidence>
<dbReference type="HOGENOM" id="CLU_338526_0_0_7"/>
<dbReference type="PANTHER" id="PTHR48105">
    <property type="entry name" value="THIOREDOXIN REDUCTASE 1-RELATED-RELATED"/>
    <property type="match status" value="1"/>
</dbReference>
<dbReference type="InterPro" id="IPR036188">
    <property type="entry name" value="FAD/NAD-bd_sf"/>
</dbReference>
<keyword evidence="9" id="KW-1185">Reference proteome</keyword>
<dbReference type="GO" id="GO:0016491">
    <property type="term" value="F:oxidoreductase activity"/>
    <property type="evidence" value="ECO:0007669"/>
    <property type="project" value="UniProtKB-KW"/>
</dbReference>
<feature type="compositionally biased region" description="Low complexity" evidence="6">
    <location>
        <begin position="615"/>
        <end position="625"/>
    </location>
</feature>
<feature type="region of interest" description="Disordered" evidence="6">
    <location>
        <begin position="762"/>
        <end position="840"/>
    </location>
</feature>
<feature type="domain" description="4Fe-4S ferredoxin-type" evidence="7">
    <location>
        <begin position="34"/>
        <end position="63"/>
    </location>
</feature>
<accession>D0LGI0</accession>
<dbReference type="Proteomes" id="UP000001880">
    <property type="component" value="Chromosome"/>
</dbReference>
<keyword evidence="4" id="KW-0408">Iron</keyword>
<keyword evidence="2" id="KW-0479">Metal-binding</keyword>
<dbReference type="Pfam" id="PF12838">
    <property type="entry name" value="Fer4_7"/>
    <property type="match status" value="1"/>
</dbReference>
<reference evidence="8 9" key="1">
    <citation type="journal article" date="2010" name="Stand. Genomic Sci.">
        <title>Complete genome sequence of Haliangium ochraceum type strain (SMP-2).</title>
        <authorList>
            <consortium name="US DOE Joint Genome Institute (JGI-PGF)"/>
            <person name="Ivanova N."/>
            <person name="Daum C."/>
            <person name="Lang E."/>
            <person name="Abt B."/>
            <person name="Kopitz M."/>
            <person name="Saunders E."/>
            <person name="Lapidus A."/>
            <person name="Lucas S."/>
            <person name="Glavina Del Rio T."/>
            <person name="Nolan M."/>
            <person name="Tice H."/>
            <person name="Copeland A."/>
            <person name="Cheng J.F."/>
            <person name="Chen F."/>
            <person name="Bruce D."/>
            <person name="Goodwin L."/>
            <person name="Pitluck S."/>
            <person name="Mavromatis K."/>
            <person name="Pati A."/>
            <person name="Mikhailova N."/>
            <person name="Chen A."/>
            <person name="Palaniappan K."/>
            <person name="Land M."/>
            <person name="Hauser L."/>
            <person name="Chang Y.J."/>
            <person name="Jeffries C.D."/>
            <person name="Detter J.C."/>
            <person name="Brettin T."/>
            <person name="Rohde M."/>
            <person name="Goker M."/>
            <person name="Bristow J."/>
            <person name="Markowitz V."/>
            <person name="Eisen J.A."/>
            <person name="Hugenholtz P."/>
            <person name="Kyrpides N.C."/>
            <person name="Klenk H.P."/>
        </authorList>
    </citation>
    <scope>NUCLEOTIDE SEQUENCE [LARGE SCALE GENOMIC DNA]</scope>
    <source>
        <strain evidence="9">DSM 14365 / CIP 107738 / JCM 11303 / AJ 13395 / SMP-2</strain>
    </source>
</reference>